<dbReference type="AlphaFoldDB" id="X0SFC2"/>
<reference evidence="14" key="1">
    <citation type="journal article" date="2014" name="Front. Microbiol.">
        <title>High frequency of phylogenetically diverse reductive dehalogenase-homologous genes in deep subseafloor sedimentary metagenomes.</title>
        <authorList>
            <person name="Kawai M."/>
            <person name="Futagami T."/>
            <person name="Toyoda A."/>
            <person name="Takaki Y."/>
            <person name="Nishi S."/>
            <person name="Hori S."/>
            <person name="Arai W."/>
            <person name="Tsubouchi T."/>
            <person name="Morono Y."/>
            <person name="Uchiyama I."/>
            <person name="Ito T."/>
            <person name="Fujiyama A."/>
            <person name="Inagaki F."/>
            <person name="Takami H."/>
        </authorList>
    </citation>
    <scope>NUCLEOTIDE SEQUENCE</scope>
    <source>
        <strain evidence="14">Expedition CK06-06</strain>
    </source>
</reference>
<evidence type="ECO:0000259" key="13">
    <source>
        <dbReference type="Pfam" id="PF02887"/>
    </source>
</evidence>
<keyword evidence="7" id="KW-0418">Kinase</keyword>
<name>X0SFC2_9ZZZZ</name>
<dbReference type="Pfam" id="PF00224">
    <property type="entry name" value="PK"/>
    <property type="match status" value="1"/>
</dbReference>
<dbReference type="Pfam" id="PF02887">
    <property type="entry name" value="PK_C"/>
    <property type="match status" value="1"/>
</dbReference>
<dbReference type="EC" id="2.7.1.40" evidence="3"/>
<dbReference type="InterPro" id="IPR036918">
    <property type="entry name" value="Pyrv_Knase_C_sf"/>
</dbReference>
<dbReference type="EMBL" id="BARS01008090">
    <property type="protein sequence ID" value="GAF73826.1"/>
    <property type="molecule type" value="Genomic_DNA"/>
</dbReference>
<comment type="caution">
    <text evidence="14">The sequence shown here is derived from an EMBL/GenBank/DDBJ whole genome shotgun (WGS) entry which is preliminary data.</text>
</comment>
<organism evidence="14">
    <name type="scientific">marine sediment metagenome</name>
    <dbReference type="NCBI Taxonomy" id="412755"/>
    <lineage>
        <taxon>unclassified sequences</taxon>
        <taxon>metagenomes</taxon>
        <taxon>ecological metagenomes</taxon>
    </lineage>
</organism>
<dbReference type="PRINTS" id="PR01050">
    <property type="entry name" value="PYRUVTKNASE"/>
</dbReference>
<dbReference type="InterPro" id="IPR015813">
    <property type="entry name" value="Pyrv/PenolPyrv_kinase-like_dom"/>
</dbReference>
<evidence type="ECO:0000256" key="3">
    <source>
        <dbReference type="ARBA" id="ARBA00012142"/>
    </source>
</evidence>
<evidence type="ECO:0000256" key="11">
    <source>
        <dbReference type="ARBA" id="ARBA00023317"/>
    </source>
</evidence>
<evidence type="ECO:0000256" key="10">
    <source>
        <dbReference type="ARBA" id="ARBA00023152"/>
    </source>
</evidence>
<dbReference type="Gene3D" id="3.20.20.60">
    <property type="entry name" value="Phosphoenolpyruvate-binding domains"/>
    <property type="match status" value="1"/>
</dbReference>
<dbReference type="SUPFAM" id="SSF52935">
    <property type="entry name" value="PK C-terminal domain-like"/>
    <property type="match status" value="1"/>
</dbReference>
<evidence type="ECO:0000256" key="2">
    <source>
        <dbReference type="ARBA" id="ARBA00008663"/>
    </source>
</evidence>
<dbReference type="PANTHER" id="PTHR11817">
    <property type="entry name" value="PYRUVATE KINASE"/>
    <property type="match status" value="1"/>
</dbReference>
<evidence type="ECO:0000256" key="1">
    <source>
        <dbReference type="ARBA" id="ARBA00004997"/>
    </source>
</evidence>
<evidence type="ECO:0000313" key="14">
    <source>
        <dbReference type="EMBL" id="GAF73826.1"/>
    </source>
</evidence>
<dbReference type="InterPro" id="IPR015793">
    <property type="entry name" value="Pyrv_Knase_brl"/>
</dbReference>
<feature type="non-terminal residue" evidence="14">
    <location>
        <position position="1"/>
    </location>
</feature>
<dbReference type="GO" id="GO:0016301">
    <property type="term" value="F:kinase activity"/>
    <property type="evidence" value="ECO:0007669"/>
    <property type="project" value="UniProtKB-KW"/>
</dbReference>
<comment type="pathway">
    <text evidence="1">Carbohydrate degradation; glycolysis; pyruvate from D-glyceraldehyde 3-phosphate: step 5/5.</text>
</comment>
<keyword evidence="10" id="KW-0324">Glycolysis</keyword>
<protein>
    <recommendedName>
        <fullName evidence="3">pyruvate kinase</fullName>
        <ecNumber evidence="3">2.7.1.40</ecNumber>
    </recommendedName>
</protein>
<dbReference type="InterPro" id="IPR015795">
    <property type="entry name" value="Pyrv_Knase_C"/>
</dbReference>
<evidence type="ECO:0000256" key="8">
    <source>
        <dbReference type="ARBA" id="ARBA00022840"/>
    </source>
</evidence>
<dbReference type="InterPro" id="IPR001697">
    <property type="entry name" value="Pyr_Knase"/>
</dbReference>
<gene>
    <name evidence="14" type="ORF">S01H1_15502</name>
</gene>
<sequence>RPEFALEATDVANAILDGTDCVMLSGETAMGSFPVEAVDVMTRIAQVTEPYSENLDVAKILEEAKSSGEISTEDLISLTIFFSTEALNPAAVITPTLSGSTPRRISRFRPPVWIVAVSPNLSTCQDLQFSYGVFPMHETERPVCWEKYTRDWINVHGLEGNLALLTQGTALGKEGGTNKLEVIDLSKPSSEVSFW</sequence>
<evidence type="ECO:0000256" key="9">
    <source>
        <dbReference type="ARBA" id="ARBA00022842"/>
    </source>
</evidence>
<dbReference type="GO" id="GO:0005524">
    <property type="term" value="F:ATP binding"/>
    <property type="evidence" value="ECO:0007669"/>
    <property type="project" value="UniProtKB-KW"/>
</dbReference>
<feature type="domain" description="Pyruvate kinase barrel" evidence="12">
    <location>
        <begin position="7"/>
        <end position="38"/>
    </location>
</feature>
<feature type="domain" description="Pyruvate kinase C-terminal" evidence="13">
    <location>
        <begin position="79"/>
        <end position="183"/>
    </location>
</feature>
<keyword evidence="11" id="KW-0670">Pyruvate</keyword>
<evidence type="ECO:0000256" key="6">
    <source>
        <dbReference type="ARBA" id="ARBA00022741"/>
    </source>
</evidence>
<evidence type="ECO:0000256" key="7">
    <source>
        <dbReference type="ARBA" id="ARBA00022777"/>
    </source>
</evidence>
<keyword evidence="6" id="KW-0547">Nucleotide-binding</keyword>
<dbReference type="Gene3D" id="3.40.1380.20">
    <property type="entry name" value="Pyruvate kinase, C-terminal domain"/>
    <property type="match status" value="1"/>
</dbReference>
<accession>X0SFC2</accession>
<evidence type="ECO:0000259" key="12">
    <source>
        <dbReference type="Pfam" id="PF00224"/>
    </source>
</evidence>
<evidence type="ECO:0000256" key="4">
    <source>
        <dbReference type="ARBA" id="ARBA00022679"/>
    </source>
</evidence>
<keyword evidence="9" id="KW-0460">Magnesium</keyword>
<keyword evidence="4" id="KW-0808">Transferase</keyword>
<keyword evidence="8" id="KW-0067">ATP-binding</keyword>
<dbReference type="GO" id="GO:0000287">
    <property type="term" value="F:magnesium ion binding"/>
    <property type="evidence" value="ECO:0007669"/>
    <property type="project" value="InterPro"/>
</dbReference>
<dbReference type="GO" id="GO:0004743">
    <property type="term" value="F:pyruvate kinase activity"/>
    <property type="evidence" value="ECO:0007669"/>
    <property type="project" value="UniProtKB-EC"/>
</dbReference>
<dbReference type="GO" id="GO:0030955">
    <property type="term" value="F:potassium ion binding"/>
    <property type="evidence" value="ECO:0007669"/>
    <property type="project" value="InterPro"/>
</dbReference>
<dbReference type="SUPFAM" id="SSF51621">
    <property type="entry name" value="Phosphoenolpyruvate/pyruvate domain"/>
    <property type="match status" value="1"/>
</dbReference>
<proteinExistence type="inferred from homology"/>
<keyword evidence="5" id="KW-0479">Metal-binding</keyword>
<comment type="similarity">
    <text evidence="2">Belongs to the pyruvate kinase family.</text>
</comment>
<evidence type="ECO:0000256" key="5">
    <source>
        <dbReference type="ARBA" id="ARBA00022723"/>
    </source>
</evidence>
<dbReference type="InterPro" id="IPR040442">
    <property type="entry name" value="Pyrv_kinase-like_dom_sf"/>
</dbReference>
<dbReference type="UniPathway" id="UPA00109">
    <property type="reaction ID" value="UER00188"/>
</dbReference>